<organism evidence="2 3">
    <name type="scientific">Brassica cretica</name>
    <name type="common">Mustard</name>
    <dbReference type="NCBI Taxonomy" id="69181"/>
    <lineage>
        <taxon>Eukaryota</taxon>
        <taxon>Viridiplantae</taxon>
        <taxon>Streptophyta</taxon>
        <taxon>Embryophyta</taxon>
        <taxon>Tracheophyta</taxon>
        <taxon>Spermatophyta</taxon>
        <taxon>Magnoliopsida</taxon>
        <taxon>eudicotyledons</taxon>
        <taxon>Gunneridae</taxon>
        <taxon>Pentapetalae</taxon>
        <taxon>rosids</taxon>
        <taxon>malvids</taxon>
        <taxon>Brassicales</taxon>
        <taxon>Brassicaceae</taxon>
        <taxon>Brassiceae</taxon>
        <taxon>Brassica</taxon>
    </lineage>
</organism>
<protein>
    <submittedName>
        <fullName evidence="2">Uncharacterized protein</fullName>
    </submittedName>
</protein>
<accession>A0A8S9N0J4</accession>
<reference evidence="2" key="1">
    <citation type="submission" date="2019-12" db="EMBL/GenBank/DDBJ databases">
        <title>Genome sequencing and annotation of Brassica cretica.</title>
        <authorList>
            <person name="Studholme D.J."/>
            <person name="Sarris P."/>
        </authorList>
    </citation>
    <scope>NUCLEOTIDE SEQUENCE</scope>
    <source>
        <strain evidence="2">PFS-109/04</strain>
        <tissue evidence="2">Leaf</tissue>
    </source>
</reference>
<dbReference type="AlphaFoldDB" id="A0A8S9N0J4"/>
<comment type="caution">
    <text evidence="2">The sequence shown here is derived from an EMBL/GenBank/DDBJ whole genome shotgun (WGS) entry which is preliminary data.</text>
</comment>
<sequence length="500" mass="57261">MNTTTKALQDPDGYAKAADGYTLHVSREDIAYILQTANGADNLFMHQCKNPEQKDTKECYDTAGGIDNSFIQRSRHTTQPSIDVDVPTSVDRQPEFSRRAYDLYGNKKFYWEEKDEYGVYRDDQRHARDLEGRTIPVTTRISEDFWKEIQEMSQPTYVFLNMQAHSHRQSWNKEAFQMKLDGVYYPLNDSISLQTTCMEEMKQDIARIQHATYVARLLSINRRQPPSIDSRQSPSIDRHHCTSIDNRLPASIDDSPPRPHTMKSQQHIHTREEIDQLVEGIYRALETTEERLDRRCDDIYFPMDLSISALTSKEPKLTSNTKLDTTACLGACSGTDLHTPAADVSAANAPANTAALEEFKKMFATYEKRTRAIRPRGTTKVRGKRLDFATPLDRPGAGQERPSGQNPSEKSPIEKGNPESPPPPVKASEDNGVEHVDLDPSDVSNDTDEDFDRHPRRTRSRFARESSPFDKPMTEEEEILYWNKQEELAEKQNELTRIKR</sequence>
<gene>
    <name evidence="2" type="ORF">F2Q69_00053323</name>
</gene>
<dbReference type="EMBL" id="QGKX02002183">
    <property type="protein sequence ID" value="KAF3488753.1"/>
    <property type="molecule type" value="Genomic_DNA"/>
</dbReference>
<proteinExistence type="predicted"/>
<evidence type="ECO:0000313" key="2">
    <source>
        <dbReference type="EMBL" id="KAF3488753.1"/>
    </source>
</evidence>
<dbReference type="Proteomes" id="UP000712600">
    <property type="component" value="Unassembled WGS sequence"/>
</dbReference>
<feature type="region of interest" description="Disordered" evidence="1">
    <location>
        <begin position="224"/>
        <end position="269"/>
    </location>
</feature>
<evidence type="ECO:0000256" key="1">
    <source>
        <dbReference type="SAM" id="MobiDB-lite"/>
    </source>
</evidence>
<feature type="compositionally biased region" description="Polar residues" evidence="1">
    <location>
        <begin position="224"/>
        <end position="235"/>
    </location>
</feature>
<feature type="region of interest" description="Disordered" evidence="1">
    <location>
        <begin position="370"/>
        <end position="474"/>
    </location>
</feature>
<feature type="compositionally biased region" description="Basic residues" evidence="1">
    <location>
        <begin position="371"/>
        <end position="383"/>
    </location>
</feature>
<feature type="compositionally biased region" description="Basic and acidic residues" evidence="1">
    <location>
        <begin position="427"/>
        <end position="438"/>
    </location>
</feature>
<feature type="compositionally biased region" description="Basic and acidic residues" evidence="1">
    <location>
        <begin position="462"/>
        <end position="474"/>
    </location>
</feature>
<name>A0A8S9N0J4_BRACR</name>
<evidence type="ECO:0000313" key="3">
    <source>
        <dbReference type="Proteomes" id="UP000712600"/>
    </source>
</evidence>